<evidence type="ECO:0000313" key="4">
    <source>
        <dbReference type="Proteomes" id="UP000558089"/>
    </source>
</evidence>
<organism evidence="3 4">
    <name type="scientific">Flagellimonas chongwuensis</name>
    <dbReference type="NCBI Taxonomy" id="2697365"/>
    <lineage>
        <taxon>Bacteria</taxon>
        <taxon>Pseudomonadati</taxon>
        <taxon>Bacteroidota</taxon>
        <taxon>Flavobacteriia</taxon>
        <taxon>Flavobacteriales</taxon>
        <taxon>Flavobacteriaceae</taxon>
        <taxon>Flagellimonas</taxon>
    </lineage>
</organism>
<name>A0A850NNY6_9FLAO</name>
<evidence type="ECO:0000256" key="1">
    <source>
        <dbReference type="ARBA" id="ARBA00022614"/>
    </source>
</evidence>
<sequence>MSNNTHLHILFSGILLFVLSINTVTAQSKYVKIPDAKFVSYLKEKIPTAFKGDRMDINSEEVKTLSRINVINKKITDFTGIEYFVALEEFNCTYNLAETLDLSKNKKLKSFVCWENRLTSLDVSGNPELMILNCGDNQISSLNISKNQKLKELYCEYNDLKDLDISNNPDLEVMYCAANQLISLDLSQNPKLERLIVAENPLEQVSKTSILAEIPDANFRKVLKEMIPNAFVGDFLNTKHNDVLFLQGLNVSNANIKSLQGIAYFKGLAHLDCSGNNLTSLDISQNSKVTAFKFDGNPLETLDMRGVRFIDDITDLATMTSLKELKVHRNTRDLQGIMQLKNQRGAAIKISVYGARPESHSYILINSNDQPNPSDNKYRNNS</sequence>
<dbReference type="EMBL" id="WYET01000004">
    <property type="protein sequence ID" value="NVN19047.1"/>
    <property type="molecule type" value="Genomic_DNA"/>
</dbReference>
<keyword evidence="2" id="KW-0677">Repeat</keyword>
<dbReference type="PANTHER" id="PTHR47566">
    <property type="match status" value="1"/>
</dbReference>
<evidence type="ECO:0000313" key="3">
    <source>
        <dbReference type="EMBL" id="NVN19047.1"/>
    </source>
</evidence>
<dbReference type="Gene3D" id="3.80.10.10">
    <property type="entry name" value="Ribonuclease Inhibitor"/>
    <property type="match status" value="2"/>
</dbReference>
<accession>A0A850NNY6</accession>
<protein>
    <recommendedName>
        <fullName evidence="5">Leucine-rich repeat domain-containing protein</fullName>
    </recommendedName>
</protein>
<evidence type="ECO:0008006" key="5">
    <source>
        <dbReference type="Google" id="ProtNLM"/>
    </source>
</evidence>
<dbReference type="PANTHER" id="PTHR47566:SF1">
    <property type="entry name" value="PROTEIN NUD1"/>
    <property type="match status" value="1"/>
</dbReference>
<dbReference type="Proteomes" id="UP000558089">
    <property type="component" value="Unassembled WGS sequence"/>
</dbReference>
<keyword evidence="4" id="KW-1185">Reference proteome</keyword>
<reference evidence="3 4" key="1">
    <citation type="submission" date="2020-01" db="EMBL/GenBank/DDBJ databases">
        <title>Draft Genome Analysis of Muricauda sp. HICW Isolated from coastal seawater of PR China.</title>
        <authorList>
            <person name="Chen M.-X."/>
        </authorList>
    </citation>
    <scope>NUCLEOTIDE SEQUENCE [LARGE SCALE GENOMIC DNA]</scope>
    <source>
        <strain evidence="3 4">HICW</strain>
    </source>
</reference>
<dbReference type="InterPro" id="IPR052574">
    <property type="entry name" value="CDIRP"/>
</dbReference>
<evidence type="ECO:0000256" key="2">
    <source>
        <dbReference type="ARBA" id="ARBA00022737"/>
    </source>
</evidence>
<gene>
    <name evidence="3" type="ORF">GUA46_11905</name>
</gene>
<keyword evidence="1" id="KW-0433">Leucine-rich repeat</keyword>
<comment type="caution">
    <text evidence="3">The sequence shown here is derived from an EMBL/GenBank/DDBJ whole genome shotgun (WGS) entry which is preliminary data.</text>
</comment>
<dbReference type="SUPFAM" id="SSF52047">
    <property type="entry name" value="RNI-like"/>
    <property type="match status" value="1"/>
</dbReference>
<dbReference type="RefSeq" id="WP_176620671.1">
    <property type="nucleotide sequence ID" value="NZ_WYET01000004.1"/>
</dbReference>
<dbReference type="GO" id="GO:0035591">
    <property type="term" value="F:signaling adaptor activity"/>
    <property type="evidence" value="ECO:0007669"/>
    <property type="project" value="TreeGrafter"/>
</dbReference>
<dbReference type="InterPro" id="IPR032675">
    <property type="entry name" value="LRR_dom_sf"/>
</dbReference>
<proteinExistence type="predicted"/>
<dbReference type="AlphaFoldDB" id="A0A850NNY6"/>